<dbReference type="Proteomes" id="UP000030762">
    <property type="component" value="Unassembled WGS sequence"/>
</dbReference>
<gene>
    <name evidence="2" type="ORF">SDRG_06855</name>
</gene>
<proteinExistence type="predicted"/>
<evidence type="ECO:0000313" key="3">
    <source>
        <dbReference type="Proteomes" id="UP000030762"/>
    </source>
</evidence>
<dbReference type="RefSeq" id="XP_008610883.1">
    <property type="nucleotide sequence ID" value="XM_008612661.1"/>
</dbReference>
<dbReference type="EMBL" id="JH767150">
    <property type="protein sequence ID" value="EQC35566.1"/>
    <property type="molecule type" value="Genomic_DNA"/>
</dbReference>
<organism evidence="2 3">
    <name type="scientific">Saprolegnia diclina (strain VS20)</name>
    <dbReference type="NCBI Taxonomy" id="1156394"/>
    <lineage>
        <taxon>Eukaryota</taxon>
        <taxon>Sar</taxon>
        <taxon>Stramenopiles</taxon>
        <taxon>Oomycota</taxon>
        <taxon>Saprolegniomycetes</taxon>
        <taxon>Saprolegniales</taxon>
        <taxon>Saprolegniaceae</taxon>
        <taxon>Saprolegnia</taxon>
    </lineage>
</organism>
<dbReference type="GeneID" id="19947582"/>
<dbReference type="AlphaFoldDB" id="T0QLI1"/>
<evidence type="ECO:0000313" key="2">
    <source>
        <dbReference type="EMBL" id="EQC35566.1"/>
    </source>
</evidence>
<name>T0QLI1_SAPDV</name>
<keyword evidence="3" id="KW-1185">Reference proteome</keyword>
<accession>T0QLI1</accession>
<protein>
    <submittedName>
        <fullName evidence="2">Uncharacterized protein</fullName>
    </submittedName>
</protein>
<feature type="region of interest" description="Disordered" evidence="1">
    <location>
        <begin position="1"/>
        <end position="22"/>
    </location>
</feature>
<dbReference type="VEuPathDB" id="FungiDB:SDRG_06855"/>
<evidence type="ECO:0000256" key="1">
    <source>
        <dbReference type="SAM" id="MobiDB-lite"/>
    </source>
</evidence>
<reference evidence="2 3" key="1">
    <citation type="submission" date="2012-04" db="EMBL/GenBank/DDBJ databases">
        <title>The Genome Sequence of Saprolegnia declina VS20.</title>
        <authorList>
            <consortium name="The Broad Institute Genome Sequencing Platform"/>
            <person name="Russ C."/>
            <person name="Nusbaum C."/>
            <person name="Tyler B."/>
            <person name="van West P."/>
            <person name="Dieguez-Uribeondo J."/>
            <person name="de Bruijn I."/>
            <person name="Tripathy S."/>
            <person name="Jiang R."/>
            <person name="Young S.K."/>
            <person name="Zeng Q."/>
            <person name="Gargeya S."/>
            <person name="Fitzgerald M."/>
            <person name="Haas B."/>
            <person name="Abouelleil A."/>
            <person name="Alvarado L."/>
            <person name="Arachchi H.M."/>
            <person name="Berlin A."/>
            <person name="Chapman S.B."/>
            <person name="Goldberg J."/>
            <person name="Griggs A."/>
            <person name="Gujja S."/>
            <person name="Hansen M."/>
            <person name="Howarth C."/>
            <person name="Imamovic A."/>
            <person name="Larimer J."/>
            <person name="McCowen C."/>
            <person name="Montmayeur A."/>
            <person name="Murphy C."/>
            <person name="Neiman D."/>
            <person name="Pearson M."/>
            <person name="Priest M."/>
            <person name="Roberts A."/>
            <person name="Saif S."/>
            <person name="Shea T."/>
            <person name="Sisk P."/>
            <person name="Sykes S."/>
            <person name="Wortman J."/>
            <person name="Nusbaum C."/>
            <person name="Birren B."/>
        </authorList>
    </citation>
    <scope>NUCLEOTIDE SEQUENCE [LARGE SCALE GENOMIC DNA]</scope>
    <source>
        <strain evidence="2 3">VS20</strain>
    </source>
</reference>
<dbReference type="InParanoid" id="T0QLI1"/>
<sequence length="142" mass="15613">MGGSTKTLARKAQDEPQSSSKRKRLLTDEEVLTVEEMACWFILPSPFASVLDDALRFLELLPPGAPAAAAIAEIQKLRALEPHDFQVSSTVAVRPAIQCAHEALDHAVTWISSLPVENLGALRAIVELRREIPEHDHGWCLV</sequence>